<organism evidence="1 2">
    <name type="scientific">Hymenobacter antarcticus</name>
    <dbReference type="NCBI Taxonomy" id="486270"/>
    <lineage>
        <taxon>Bacteria</taxon>
        <taxon>Pseudomonadati</taxon>
        <taxon>Bacteroidota</taxon>
        <taxon>Cytophagia</taxon>
        <taxon>Cytophagales</taxon>
        <taxon>Hymenobacteraceae</taxon>
        <taxon>Hymenobacter</taxon>
    </lineage>
</organism>
<sequence length="80" mass="9070">MPATGRYEFKKPVYESKFTKWPKGMSFVNAQTGTWSPAKVPHRQQAAPVSQNRLDSKAALITRIMLRDETQMESGLSREA</sequence>
<proteinExistence type="predicted"/>
<gene>
    <name evidence="1" type="ORF">GCM10022407_41980</name>
</gene>
<dbReference type="EMBL" id="BAABDI010000058">
    <property type="protein sequence ID" value="GAA3993344.1"/>
    <property type="molecule type" value="Genomic_DNA"/>
</dbReference>
<protein>
    <submittedName>
        <fullName evidence="1">Uncharacterized protein</fullName>
    </submittedName>
</protein>
<comment type="caution">
    <text evidence="1">The sequence shown here is derived from an EMBL/GenBank/DDBJ whole genome shotgun (WGS) entry which is preliminary data.</text>
</comment>
<accession>A0ABP7R6N5</accession>
<name>A0ABP7R6N5_9BACT</name>
<keyword evidence="2" id="KW-1185">Reference proteome</keyword>
<evidence type="ECO:0000313" key="1">
    <source>
        <dbReference type="EMBL" id="GAA3993344.1"/>
    </source>
</evidence>
<evidence type="ECO:0000313" key="2">
    <source>
        <dbReference type="Proteomes" id="UP001501556"/>
    </source>
</evidence>
<dbReference type="Proteomes" id="UP001501556">
    <property type="component" value="Unassembled WGS sequence"/>
</dbReference>
<reference evidence="2" key="1">
    <citation type="journal article" date="2019" name="Int. J. Syst. Evol. Microbiol.">
        <title>The Global Catalogue of Microorganisms (GCM) 10K type strain sequencing project: providing services to taxonomists for standard genome sequencing and annotation.</title>
        <authorList>
            <consortium name="The Broad Institute Genomics Platform"/>
            <consortium name="The Broad Institute Genome Sequencing Center for Infectious Disease"/>
            <person name="Wu L."/>
            <person name="Ma J."/>
        </authorList>
    </citation>
    <scope>NUCLEOTIDE SEQUENCE [LARGE SCALE GENOMIC DNA]</scope>
    <source>
        <strain evidence="2">JCM 17217</strain>
    </source>
</reference>